<comment type="caution">
    <text evidence="4">The sequence shown here is derived from an EMBL/GenBank/DDBJ whole genome shotgun (WGS) entry which is preliminary data.</text>
</comment>
<dbReference type="InterPro" id="IPR021109">
    <property type="entry name" value="Peptidase_aspartic_dom_sf"/>
</dbReference>
<feature type="domain" description="Peptidase A1" evidence="3">
    <location>
        <begin position="89"/>
        <end position="337"/>
    </location>
</feature>
<dbReference type="InterPro" id="IPR034164">
    <property type="entry name" value="Pepsin-like_dom"/>
</dbReference>
<gene>
    <name evidence="4" type="primary">PEP2_5</name>
    <name evidence="4" type="ORF">HK097_010491</name>
</gene>
<dbReference type="Gene3D" id="2.40.70.10">
    <property type="entry name" value="Acid Proteases"/>
    <property type="match status" value="1"/>
</dbReference>
<dbReference type="InterPro" id="IPR001461">
    <property type="entry name" value="Aspartic_peptidase_A1"/>
</dbReference>
<sequence length="337" mass="36813">MSNHAVAEEVLATKVVKVPTHSNTNLQAISSFSFINSLQTKIMKMVLPELDEHNAERLHKRVQGHLAKRQTTGGTLPKSSLEGWKLPGYFVDITLGTPKQTFQLMLDTGSFLPYVTNVGCRPCQSQDKFNSRLSSTYRNTSIPVSINYVKGSSNGTLGVDTFSIANQTITQQAFILSQQEDGGVPGYDGVLGIPPTPGGYYSLSNGSRPSTIPDDIISALVKQKQISQPVFGVFLDKPNFGVTTPNNGEITLGGWDESRIKGQVQWLQMRGAPGSGSGLARYVEMTEVRLEYMGQVRNGSIKVQDMAVFDTGGFSFAVFVIVGVEGMWNRELMEPHK</sequence>
<organism evidence="4 5">
    <name type="scientific">Rhizophlyctis rosea</name>
    <dbReference type="NCBI Taxonomy" id="64517"/>
    <lineage>
        <taxon>Eukaryota</taxon>
        <taxon>Fungi</taxon>
        <taxon>Fungi incertae sedis</taxon>
        <taxon>Chytridiomycota</taxon>
        <taxon>Chytridiomycota incertae sedis</taxon>
        <taxon>Chytridiomycetes</taxon>
        <taxon>Rhizophlyctidales</taxon>
        <taxon>Rhizophlyctidaceae</taxon>
        <taxon>Rhizophlyctis</taxon>
    </lineage>
</organism>
<dbReference type="SUPFAM" id="SSF50630">
    <property type="entry name" value="Acid proteases"/>
    <property type="match status" value="1"/>
</dbReference>
<dbReference type="CDD" id="cd05471">
    <property type="entry name" value="pepsin_like"/>
    <property type="match status" value="1"/>
</dbReference>
<dbReference type="PANTHER" id="PTHR47966">
    <property type="entry name" value="BETA-SITE APP-CLEAVING ENZYME, ISOFORM A-RELATED"/>
    <property type="match status" value="1"/>
</dbReference>
<evidence type="ECO:0000313" key="5">
    <source>
        <dbReference type="Proteomes" id="UP001212841"/>
    </source>
</evidence>
<dbReference type="PRINTS" id="PR00792">
    <property type="entry name" value="PEPSIN"/>
</dbReference>
<dbReference type="GO" id="GO:0051603">
    <property type="term" value="P:proteolysis involved in protein catabolic process"/>
    <property type="evidence" value="ECO:0007669"/>
    <property type="project" value="TreeGrafter"/>
</dbReference>
<feature type="disulfide bond" evidence="2">
    <location>
        <begin position="120"/>
        <end position="123"/>
    </location>
</feature>
<dbReference type="InterPro" id="IPR033121">
    <property type="entry name" value="PEPTIDASE_A1"/>
</dbReference>
<dbReference type="GO" id="GO:0004190">
    <property type="term" value="F:aspartic-type endopeptidase activity"/>
    <property type="evidence" value="ECO:0007669"/>
    <property type="project" value="InterPro"/>
</dbReference>
<comment type="similarity">
    <text evidence="1">Belongs to the peptidase A1 family.</text>
</comment>
<dbReference type="Proteomes" id="UP001212841">
    <property type="component" value="Unassembled WGS sequence"/>
</dbReference>
<evidence type="ECO:0000256" key="1">
    <source>
        <dbReference type="ARBA" id="ARBA00007447"/>
    </source>
</evidence>
<keyword evidence="4" id="KW-0645">Protease</keyword>
<name>A0AAD5S933_9FUNG</name>
<evidence type="ECO:0000259" key="3">
    <source>
        <dbReference type="PROSITE" id="PS51767"/>
    </source>
</evidence>
<proteinExistence type="inferred from homology"/>
<dbReference type="PROSITE" id="PS51767">
    <property type="entry name" value="PEPTIDASE_A1"/>
    <property type="match status" value="1"/>
</dbReference>
<dbReference type="Pfam" id="PF00026">
    <property type="entry name" value="Asp"/>
    <property type="match status" value="1"/>
</dbReference>
<evidence type="ECO:0000313" key="4">
    <source>
        <dbReference type="EMBL" id="KAJ3048492.1"/>
    </source>
</evidence>
<dbReference type="AlphaFoldDB" id="A0AAD5S933"/>
<keyword evidence="5" id="KW-1185">Reference proteome</keyword>
<evidence type="ECO:0000256" key="2">
    <source>
        <dbReference type="PIRSR" id="PIRSR601461-2"/>
    </source>
</evidence>
<accession>A0AAD5S933</accession>
<keyword evidence="2" id="KW-1015">Disulfide bond</keyword>
<protein>
    <submittedName>
        <fullName evidence="4">Vacuolar protease A</fullName>
    </submittedName>
</protein>
<reference evidence="4" key="1">
    <citation type="submission" date="2020-05" db="EMBL/GenBank/DDBJ databases">
        <title>Phylogenomic resolution of chytrid fungi.</title>
        <authorList>
            <person name="Stajich J.E."/>
            <person name="Amses K."/>
            <person name="Simmons R."/>
            <person name="Seto K."/>
            <person name="Myers J."/>
            <person name="Bonds A."/>
            <person name="Quandt C.A."/>
            <person name="Barry K."/>
            <person name="Liu P."/>
            <person name="Grigoriev I."/>
            <person name="Longcore J.E."/>
            <person name="James T.Y."/>
        </authorList>
    </citation>
    <scope>NUCLEOTIDE SEQUENCE</scope>
    <source>
        <strain evidence="4">JEL0318</strain>
    </source>
</reference>
<dbReference type="EMBL" id="JADGJD010000782">
    <property type="protein sequence ID" value="KAJ3048492.1"/>
    <property type="molecule type" value="Genomic_DNA"/>
</dbReference>
<dbReference type="PANTHER" id="PTHR47966:SF51">
    <property type="entry name" value="BETA-SITE APP-CLEAVING ENZYME, ISOFORM A-RELATED"/>
    <property type="match status" value="1"/>
</dbReference>
<dbReference type="GO" id="GO:0000324">
    <property type="term" value="C:fungal-type vacuole"/>
    <property type="evidence" value="ECO:0007669"/>
    <property type="project" value="TreeGrafter"/>
</dbReference>
<keyword evidence="4" id="KW-0378">Hydrolase</keyword>